<dbReference type="STRING" id="118168.MC7420_1574"/>
<proteinExistence type="predicted"/>
<dbReference type="AlphaFoldDB" id="B4W314"/>
<protein>
    <submittedName>
        <fullName evidence="1">Uncharacterized protein</fullName>
    </submittedName>
</protein>
<evidence type="ECO:0000313" key="2">
    <source>
        <dbReference type="Proteomes" id="UP000003835"/>
    </source>
</evidence>
<dbReference type="EMBL" id="DS989873">
    <property type="protein sequence ID" value="EDX71360.1"/>
    <property type="molecule type" value="Genomic_DNA"/>
</dbReference>
<accession>B4W314</accession>
<keyword evidence="2" id="KW-1185">Reference proteome</keyword>
<dbReference type="HOGENOM" id="CLU_3326801_0_0_3"/>
<evidence type="ECO:0000313" key="1">
    <source>
        <dbReference type="EMBL" id="EDX71360.1"/>
    </source>
</evidence>
<dbReference type="Proteomes" id="UP000003835">
    <property type="component" value="Unassembled WGS sequence"/>
</dbReference>
<name>B4W314_9CYAN</name>
<sequence length="38" mass="4416">MTMGAMSLWVLTSIKMEWAIAPRKVDYTESFQLTTHIK</sequence>
<reference evidence="1 2" key="1">
    <citation type="submission" date="2008-07" db="EMBL/GenBank/DDBJ databases">
        <authorList>
            <person name="Tandeau de Marsac N."/>
            <person name="Ferriera S."/>
            <person name="Johnson J."/>
            <person name="Kravitz S."/>
            <person name="Beeson K."/>
            <person name="Sutton G."/>
            <person name="Rogers Y.-H."/>
            <person name="Friedman R."/>
            <person name="Frazier M."/>
            <person name="Venter J.C."/>
        </authorList>
    </citation>
    <scope>NUCLEOTIDE SEQUENCE [LARGE SCALE GENOMIC DNA]</scope>
    <source>
        <strain evidence="1 2">PCC 7420</strain>
    </source>
</reference>
<gene>
    <name evidence="1" type="ORF">MC7420_1574</name>
</gene>
<organism evidence="1 2">
    <name type="scientific">Coleofasciculus chthonoplastes PCC 7420</name>
    <dbReference type="NCBI Taxonomy" id="118168"/>
    <lineage>
        <taxon>Bacteria</taxon>
        <taxon>Bacillati</taxon>
        <taxon>Cyanobacteriota</taxon>
        <taxon>Cyanophyceae</taxon>
        <taxon>Coleofasciculales</taxon>
        <taxon>Coleofasciculaceae</taxon>
        <taxon>Coleofasciculus</taxon>
    </lineage>
</organism>